<organism evidence="1 2">
    <name type="scientific">Corynebacterium meridianum</name>
    <dbReference type="NCBI Taxonomy" id="2765363"/>
    <lineage>
        <taxon>Bacteria</taxon>
        <taxon>Bacillati</taxon>
        <taxon>Actinomycetota</taxon>
        <taxon>Actinomycetes</taxon>
        <taxon>Mycobacteriales</taxon>
        <taxon>Corynebacteriaceae</taxon>
        <taxon>Corynebacterium</taxon>
    </lineage>
</organism>
<protein>
    <submittedName>
        <fullName evidence="1">TetR/AcrR family transcriptional regulator</fullName>
    </submittedName>
</protein>
<gene>
    <name evidence="1" type="ORF">JDV75_01895</name>
</gene>
<accession>A0A934M7Y5</accession>
<dbReference type="InterPro" id="IPR009057">
    <property type="entry name" value="Homeodomain-like_sf"/>
</dbReference>
<dbReference type="Proteomes" id="UP000645966">
    <property type="component" value="Unassembled WGS sequence"/>
</dbReference>
<dbReference type="SUPFAM" id="SSF48498">
    <property type="entry name" value="Tetracyclin repressor-like, C-terminal domain"/>
    <property type="match status" value="1"/>
</dbReference>
<keyword evidence="2" id="KW-1185">Reference proteome</keyword>
<reference evidence="1" key="1">
    <citation type="submission" date="2020-12" db="EMBL/GenBank/DDBJ databases">
        <title>Genome public.</title>
        <authorList>
            <person name="Sun Q."/>
        </authorList>
    </citation>
    <scope>NUCLEOTIDE SEQUENCE</scope>
    <source>
        <strain evidence="1">CCM 8863</strain>
    </source>
</reference>
<dbReference type="RefSeq" id="WP_198737554.1">
    <property type="nucleotide sequence ID" value="NZ_JAEIOS010000009.1"/>
</dbReference>
<comment type="caution">
    <text evidence="1">The sequence shown here is derived from an EMBL/GenBank/DDBJ whole genome shotgun (WGS) entry which is preliminary data.</text>
</comment>
<name>A0A934M7Y5_9CORY</name>
<dbReference type="InterPro" id="IPR036271">
    <property type="entry name" value="Tet_transcr_reg_TetR-rel_C_sf"/>
</dbReference>
<dbReference type="AlphaFoldDB" id="A0A934M7Y5"/>
<dbReference type="Gene3D" id="1.10.357.10">
    <property type="entry name" value="Tetracycline Repressor, domain 2"/>
    <property type="match status" value="1"/>
</dbReference>
<sequence length="213" mass="23950">MEHHQAPRRKTGPKPVFTLDEAVDAAIAQGIDRFTLTGVAKSLGVAAPSLYRVINSRDDLLMHCFLRVTGDLDLPDPESSWQDQLRAYTVTVWEMCGAYPGIAHSLLTFPGSHFAIQDYLDDLTEGLLRGGFPGGDDDMHFIVDMVGDNVLVASMVTQSLRDGDGFELAKQRLGSVRSEDRQHFPIREDLWDYNWLQRKTEFVIRGMELQLRG</sequence>
<evidence type="ECO:0000313" key="2">
    <source>
        <dbReference type="Proteomes" id="UP000645966"/>
    </source>
</evidence>
<dbReference type="EMBL" id="JAEIOS010000009">
    <property type="protein sequence ID" value="MBI8988520.1"/>
    <property type="molecule type" value="Genomic_DNA"/>
</dbReference>
<dbReference type="SUPFAM" id="SSF46689">
    <property type="entry name" value="Homeodomain-like"/>
    <property type="match status" value="1"/>
</dbReference>
<evidence type="ECO:0000313" key="1">
    <source>
        <dbReference type="EMBL" id="MBI8988520.1"/>
    </source>
</evidence>
<proteinExistence type="predicted"/>